<reference evidence="11 12" key="1">
    <citation type="journal article" date="2014" name="Antonie Van Leeuwenhoek">
        <title>Hyphomonas beringensis sp. nov. and Hyphomonas chukchiensis sp. nov., isolated from surface seawater of the Bering Sea and Chukchi Sea.</title>
        <authorList>
            <person name="Li C."/>
            <person name="Lai Q."/>
            <person name="Li G."/>
            <person name="Dong C."/>
            <person name="Wang J."/>
            <person name="Liao Y."/>
            <person name="Shao Z."/>
        </authorList>
    </citation>
    <scope>NUCLEOTIDE SEQUENCE [LARGE SCALE GENOMIC DNA]</scope>
    <source>
        <strain evidence="11 12">22II1-22F38</strain>
    </source>
</reference>
<dbReference type="Gene3D" id="1.20.140.10">
    <property type="entry name" value="Butyryl-CoA Dehydrogenase, subunit A, domain 3"/>
    <property type="match status" value="1"/>
</dbReference>
<comment type="similarity">
    <text evidence="2 6">Belongs to the acyl-CoA dehydrogenase family.</text>
</comment>
<dbReference type="EMBL" id="DMBR01000353">
    <property type="protein sequence ID" value="HAE95210.1"/>
    <property type="molecule type" value="Genomic_DNA"/>
</dbReference>
<dbReference type="InterPro" id="IPR052161">
    <property type="entry name" value="Mycobact_Acyl-CoA_DH"/>
</dbReference>
<dbReference type="AlphaFoldDB" id="A0A059DZB4"/>
<dbReference type="GO" id="GO:0016627">
    <property type="term" value="F:oxidoreductase activity, acting on the CH-CH group of donors"/>
    <property type="evidence" value="ECO:0007669"/>
    <property type="project" value="InterPro"/>
</dbReference>
<dbReference type="Pfam" id="PF00441">
    <property type="entry name" value="Acyl-CoA_dh_1"/>
    <property type="match status" value="1"/>
</dbReference>
<evidence type="ECO:0000256" key="1">
    <source>
        <dbReference type="ARBA" id="ARBA00001974"/>
    </source>
</evidence>
<keyword evidence="4 6" id="KW-0274">FAD</keyword>
<name>A0A059DZB4_9PROT</name>
<dbReference type="PANTHER" id="PTHR43292:SF3">
    <property type="entry name" value="ACYL-COA DEHYDROGENASE FADE29"/>
    <property type="match status" value="1"/>
</dbReference>
<evidence type="ECO:0000256" key="3">
    <source>
        <dbReference type="ARBA" id="ARBA00022630"/>
    </source>
</evidence>
<dbReference type="InterPro" id="IPR036250">
    <property type="entry name" value="AcylCo_DH-like_C"/>
</dbReference>
<dbReference type="InterPro" id="IPR009100">
    <property type="entry name" value="AcylCoA_DH/oxidase_NM_dom_sf"/>
</dbReference>
<dbReference type="RefSeq" id="WP_035552063.1">
    <property type="nucleotide sequence ID" value="NZ_AWFH01000023.1"/>
</dbReference>
<keyword evidence="5 6" id="KW-0560">Oxidoreductase</keyword>
<dbReference type="OrthoDB" id="5716984at2"/>
<evidence type="ECO:0000313" key="12">
    <source>
        <dbReference type="Proteomes" id="UP000024547"/>
    </source>
</evidence>
<dbReference type="FunFam" id="2.40.110.10:FF:000011">
    <property type="entry name" value="Acyl-CoA dehydrogenase FadE34"/>
    <property type="match status" value="1"/>
</dbReference>
<evidence type="ECO:0000256" key="6">
    <source>
        <dbReference type="RuleBase" id="RU362125"/>
    </source>
</evidence>
<evidence type="ECO:0000256" key="5">
    <source>
        <dbReference type="ARBA" id="ARBA00023002"/>
    </source>
</evidence>
<comment type="caution">
    <text evidence="11">The sequence shown here is derived from an EMBL/GenBank/DDBJ whole genome shotgun (WGS) entry which is preliminary data.</text>
</comment>
<gene>
    <name evidence="10" type="ORF">DCG65_11655</name>
    <name evidence="11" type="ORF">HY36_04910</name>
</gene>
<evidence type="ECO:0000313" key="13">
    <source>
        <dbReference type="Proteomes" id="UP000259173"/>
    </source>
</evidence>
<dbReference type="InterPro" id="IPR037069">
    <property type="entry name" value="AcylCoA_DH/ox_N_sf"/>
</dbReference>
<dbReference type="Gene3D" id="1.10.540.10">
    <property type="entry name" value="Acyl-CoA dehydrogenase/oxidase, N-terminal domain"/>
    <property type="match status" value="1"/>
</dbReference>
<reference evidence="10 13" key="2">
    <citation type="journal article" date="2018" name="Nat. Biotechnol.">
        <title>A standardized bacterial taxonomy based on genome phylogeny substantially revises the tree of life.</title>
        <authorList>
            <person name="Parks D.H."/>
            <person name="Chuvochina M."/>
            <person name="Waite D.W."/>
            <person name="Rinke C."/>
            <person name="Skarshewski A."/>
            <person name="Chaumeil P.A."/>
            <person name="Hugenholtz P."/>
        </authorList>
    </citation>
    <scope>NUCLEOTIDE SEQUENCE [LARGE SCALE GENOMIC DNA]</scope>
    <source>
        <strain evidence="10">UBA8557</strain>
    </source>
</reference>
<dbReference type="STRING" id="1280948.HY36_04910"/>
<dbReference type="PANTHER" id="PTHR43292">
    <property type="entry name" value="ACYL-COA DEHYDROGENASE"/>
    <property type="match status" value="1"/>
</dbReference>
<feature type="domain" description="Acyl-CoA dehydrogenase/oxidase N-terminal" evidence="9">
    <location>
        <begin position="7"/>
        <end position="121"/>
    </location>
</feature>
<dbReference type="InterPro" id="IPR013786">
    <property type="entry name" value="AcylCoA_DH/ox_N"/>
</dbReference>
<dbReference type="SUPFAM" id="SSF56645">
    <property type="entry name" value="Acyl-CoA dehydrogenase NM domain-like"/>
    <property type="match status" value="1"/>
</dbReference>
<dbReference type="InterPro" id="IPR046373">
    <property type="entry name" value="Acyl-CoA_Oxase/DH_mid-dom_sf"/>
</dbReference>
<dbReference type="Pfam" id="PF02770">
    <property type="entry name" value="Acyl-CoA_dh_M"/>
    <property type="match status" value="1"/>
</dbReference>
<evidence type="ECO:0000313" key="10">
    <source>
        <dbReference type="EMBL" id="HAE95210.1"/>
    </source>
</evidence>
<dbReference type="Proteomes" id="UP000259173">
    <property type="component" value="Unassembled WGS sequence"/>
</dbReference>
<dbReference type="Proteomes" id="UP000024547">
    <property type="component" value="Unassembled WGS sequence"/>
</dbReference>
<dbReference type="eggNOG" id="COG1960">
    <property type="taxonomic scope" value="Bacteria"/>
</dbReference>
<feature type="domain" description="Acyl-CoA dehydrogenase/oxidase C-terminal" evidence="7">
    <location>
        <begin position="231"/>
        <end position="385"/>
    </location>
</feature>
<evidence type="ECO:0000256" key="2">
    <source>
        <dbReference type="ARBA" id="ARBA00009347"/>
    </source>
</evidence>
<sequence>MDLTLSPEYAEFRDHVAETLKTNAHLAPGPNDKGLKHPKRLAWQAFLIKEGLTARTIPTEYGGYGAEPDILKSRIIAEEFARSGLPRPLAGQGISMLVPTLLELGTPEQKAAYIERTLKGELIWCQGYSEPGAGSDLAALRTSAVEDGDDFVINGQKIWTSTARQADMIFCLVRTDPEAKKHHGITYILFPMDIPGIEVRPLVDMTGAANFNEVFFTDVRVPKSGVVFEVNKGWQVANATLTHERGMLGDPNATKARFVELVELMKSEIFNGERLIDNPVLRDRLMALQAEVYAMQANGLRIMTSRLKRESAGIAGLIVKLQGCELNHQIAGLAIDALGELGVLYEEGEHLRAGGSWQWRYMYDLGLIIGGGTAQIQKNIISERGLGMPREPKLVRG</sequence>
<dbReference type="Gene3D" id="2.40.110.10">
    <property type="entry name" value="Butyryl-CoA Dehydrogenase, subunit A, domain 2"/>
    <property type="match status" value="1"/>
</dbReference>
<dbReference type="Pfam" id="PF02771">
    <property type="entry name" value="Acyl-CoA_dh_N"/>
    <property type="match status" value="1"/>
</dbReference>
<dbReference type="GO" id="GO:0005886">
    <property type="term" value="C:plasma membrane"/>
    <property type="evidence" value="ECO:0007669"/>
    <property type="project" value="TreeGrafter"/>
</dbReference>
<evidence type="ECO:0000259" key="7">
    <source>
        <dbReference type="Pfam" id="PF00441"/>
    </source>
</evidence>
<comment type="cofactor">
    <cofactor evidence="1 6">
        <name>FAD</name>
        <dbReference type="ChEBI" id="CHEBI:57692"/>
    </cofactor>
</comment>
<evidence type="ECO:0000259" key="8">
    <source>
        <dbReference type="Pfam" id="PF02770"/>
    </source>
</evidence>
<accession>A0A059DZB4</accession>
<protein>
    <submittedName>
        <fullName evidence="11">Acyl-CoA dehydrogenase</fullName>
    </submittedName>
</protein>
<evidence type="ECO:0000259" key="9">
    <source>
        <dbReference type="Pfam" id="PF02771"/>
    </source>
</evidence>
<feature type="domain" description="Acyl-CoA oxidase/dehydrogenase middle" evidence="8">
    <location>
        <begin position="125"/>
        <end position="219"/>
    </location>
</feature>
<dbReference type="PATRIC" id="fig|1280948.3.peg.2040"/>
<dbReference type="EMBL" id="AWFH01000023">
    <property type="protein sequence ID" value="KCZ60322.1"/>
    <property type="molecule type" value="Genomic_DNA"/>
</dbReference>
<evidence type="ECO:0000256" key="4">
    <source>
        <dbReference type="ARBA" id="ARBA00022827"/>
    </source>
</evidence>
<evidence type="ECO:0000313" key="11">
    <source>
        <dbReference type="EMBL" id="KCZ60322.1"/>
    </source>
</evidence>
<organism evidence="11 12">
    <name type="scientific">Hyphomonas atlantica</name>
    <dbReference type="NCBI Taxonomy" id="1280948"/>
    <lineage>
        <taxon>Bacteria</taxon>
        <taxon>Pseudomonadati</taxon>
        <taxon>Pseudomonadota</taxon>
        <taxon>Alphaproteobacteria</taxon>
        <taxon>Hyphomonadales</taxon>
        <taxon>Hyphomonadaceae</taxon>
        <taxon>Hyphomonas</taxon>
    </lineage>
</organism>
<dbReference type="GeneID" id="92501059"/>
<dbReference type="SUPFAM" id="SSF47203">
    <property type="entry name" value="Acyl-CoA dehydrogenase C-terminal domain-like"/>
    <property type="match status" value="1"/>
</dbReference>
<dbReference type="InterPro" id="IPR006091">
    <property type="entry name" value="Acyl-CoA_Oxase/DH_mid-dom"/>
</dbReference>
<keyword evidence="12" id="KW-1185">Reference proteome</keyword>
<proteinExistence type="inferred from homology"/>
<keyword evidence="3 6" id="KW-0285">Flavoprotein</keyword>
<dbReference type="GO" id="GO:0050660">
    <property type="term" value="F:flavin adenine dinucleotide binding"/>
    <property type="evidence" value="ECO:0007669"/>
    <property type="project" value="InterPro"/>
</dbReference>
<dbReference type="InterPro" id="IPR009075">
    <property type="entry name" value="AcylCo_DH/oxidase_C"/>
</dbReference>